<protein>
    <recommendedName>
        <fullName evidence="4">Yip1 domain protein</fullName>
    </recommendedName>
</protein>
<evidence type="ECO:0000313" key="3">
    <source>
        <dbReference type="Proteomes" id="UP000316213"/>
    </source>
</evidence>
<evidence type="ECO:0000313" key="2">
    <source>
        <dbReference type="EMBL" id="TWT95695.1"/>
    </source>
</evidence>
<keyword evidence="3" id="KW-1185">Reference proteome</keyword>
<sequence length="224" mass="23945">MLVEKSDAGEIVVCSQCSNRLRISGKSPVAASQSPVNPYESPATTLSHPVDLEGSATSNDIVTRNRFLSHETSLKGIGLLSYLGAAIIIPLSFLTLIGFLLGGMQQQGFPIVAVFVLFVYLAIGIGQIFVARGIRRLENWARIAIGVFAIPGLIGIPVGTLISAYILFLCFSKKGRYVCSPEYRQVVANTPQIQYKTSVVVWVFVAILVIFIGLGLIAICAGAG</sequence>
<feature type="transmembrane region" description="Helical" evidence="1">
    <location>
        <begin position="199"/>
        <end position="223"/>
    </location>
</feature>
<organism evidence="2 3">
    <name type="scientific">Neorhodopirellula pilleata</name>
    <dbReference type="NCBI Taxonomy" id="2714738"/>
    <lineage>
        <taxon>Bacteria</taxon>
        <taxon>Pseudomonadati</taxon>
        <taxon>Planctomycetota</taxon>
        <taxon>Planctomycetia</taxon>
        <taxon>Pirellulales</taxon>
        <taxon>Pirellulaceae</taxon>
        <taxon>Neorhodopirellula</taxon>
    </lineage>
</organism>
<feature type="transmembrane region" description="Helical" evidence="1">
    <location>
        <begin position="143"/>
        <end position="168"/>
    </location>
</feature>
<dbReference type="AlphaFoldDB" id="A0A5C6A8R8"/>
<evidence type="ECO:0000256" key="1">
    <source>
        <dbReference type="SAM" id="Phobius"/>
    </source>
</evidence>
<evidence type="ECO:0008006" key="4">
    <source>
        <dbReference type="Google" id="ProtNLM"/>
    </source>
</evidence>
<keyword evidence="1" id="KW-0812">Transmembrane</keyword>
<name>A0A5C6A8R8_9BACT</name>
<reference evidence="2 3" key="1">
    <citation type="submission" date="2019-02" db="EMBL/GenBank/DDBJ databases">
        <title>Deep-cultivation of Planctomycetes and their phenomic and genomic characterization uncovers novel biology.</title>
        <authorList>
            <person name="Wiegand S."/>
            <person name="Jogler M."/>
            <person name="Boedeker C."/>
            <person name="Pinto D."/>
            <person name="Vollmers J."/>
            <person name="Rivas-Marin E."/>
            <person name="Kohn T."/>
            <person name="Peeters S.H."/>
            <person name="Heuer A."/>
            <person name="Rast P."/>
            <person name="Oberbeckmann S."/>
            <person name="Bunk B."/>
            <person name="Jeske O."/>
            <person name="Meyerdierks A."/>
            <person name="Storesund J.E."/>
            <person name="Kallscheuer N."/>
            <person name="Luecker S."/>
            <person name="Lage O.M."/>
            <person name="Pohl T."/>
            <person name="Merkel B.J."/>
            <person name="Hornburger P."/>
            <person name="Mueller R.-W."/>
            <person name="Bruemmer F."/>
            <person name="Labrenz M."/>
            <person name="Spormann A.M."/>
            <person name="Op Den Camp H."/>
            <person name="Overmann J."/>
            <person name="Amann R."/>
            <person name="Jetten M.S.M."/>
            <person name="Mascher T."/>
            <person name="Medema M.H."/>
            <person name="Devos D.P."/>
            <person name="Kaster A.-K."/>
            <person name="Ovreas L."/>
            <person name="Rohde M."/>
            <person name="Galperin M.Y."/>
            <person name="Jogler C."/>
        </authorList>
    </citation>
    <scope>NUCLEOTIDE SEQUENCE [LARGE SCALE GENOMIC DNA]</scope>
    <source>
        <strain evidence="2 3">Pla100</strain>
    </source>
</reference>
<feature type="transmembrane region" description="Helical" evidence="1">
    <location>
        <begin position="108"/>
        <end position="131"/>
    </location>
</feature>
<comment type="caution">
    <text evidence="2">The sequence shown here is derived from an EMBL/GenBank/DDBJ whole genome shotgun (WGS) entry which is preliminary data.</text>
</comment>
<keyword evidence="1" id="KW-0472">Membrane</keyword>
<keyword evidence="1" id="KW-1133">Transmembrane helix</keyword>
<dbReference type="EMBL" id="SJPM01000006">
    <property type="protein sequence ID" value="TWT95695.1"/>
    <property type="molecule type" value="Genomic_DNA"/>
</dbReference>
<accession>A0A5C6A8R8</accession>
<gene>
    <name evidence="2" type="ORF">Pla100_33370</name>
</gene>
<proteinExistence type="predicted"/>
<feature type="transmembrane region" description="Helical" evidence="1">
    <location>
        <begin position="79"/>
        <end position="102"/>
    </location>
</feature>
<dbReference type="Proteomes" id="UP000316213">
    <property type="component" value="Unassembled WGS sequence"/>
</dbReference>